<evidence type="ECO:0000256" key="2">
    <source>
        <dbReference type="SAM" id="MobiDB-lite"/>
    </source>
</evidence>
<dbReference type="PANTHER" id="PTHR43591:SF10">
    <property type="entry name" value="ABC TRANSMEMBRANE TYPE-1 DOMAIN-CONTAINING PROTEIN-RELATED"/>
    <property type="match status" value="1"/>
</dbReference>
<dbReference type="Gene3D" id="3.40.50.150">
    <property type="entry name" value="Vaccinia Virus protein VP39"/>
    <property type="match status" value="1"/>
</dbReference>
<dbReference type="PANTHER" id="PTHR43591">
    <property type="entry name" value="METHYLTRANSFERASE"/>
    <property type="match status" value="1"/>
</dbReference>
<dbReference type="GO" id="GO:0008168">
    <property type="term" value="F:methyltransferase activity"/>
    <property type="evidence" value="ECO:0007669"/>
    <property type="project" value="UniProtKB-KW"/>
</dbReference>
<comment type="similarity">
    <text evidence="1">Belongs to the methyltransferase superfamily. LaeA methyltransferase family.</text>
</comment>
<accession>A0AAE0UEA5</accession>
<gene>
    <name evidence="3" type="ORF">B0T20DRAFT_149496</name>
</gene>
<dbReference type="GO" id="GO:0032259">
    <property type="term" value="P:methylation"/>
    <property type="evidence" value="ECO:0007669"/>
    <property type="project" value="UniProtKB-KW"/>
</dbReference>
<dbReference type="CDD" id="cd02440">
    <property type="entry name" value="AdoMet_MTases"/>
    <property type="match status" value="1"/>
</dbReference>
<evidence type="ECO:0000313" key="3">
    <source>
        <dbReference type="EMBL" id="KAK3400615.1"/>
    </source>
</evidence>
<dbReference type="AlphaFoldDB" id="A0AAE0UEA5"/>
<reference evidence="3" key="2">
    <citation type="submission" date="2023-07" db="EMBL/GenBank/DDBJ databases">
        <authorList>
            <consortium name="Lawrence Berkeley National Laboratory"/>
            <person name="Haridas S."/>
            <person name="Hensen N."/>
            <person name="Bonometti L."/>
            <person name="Westerberg I."/>
            <person name="Brannstrom I.O."/>
            <person name="Guillou S."/>
            <person name="Cros-Aarteil S."/>
            <person name="Calhoun S."/>
            <person name="Kuo A."/>
            <person name="Mondo S."/>
            <person name="Pangilinan J."/>
            <person name="Riley R."/>
            <person name="LaButti K."/>
            <person name="Andreopoulos B."/>
            <person name="Lipzen A."/>
            <person name="Chen C."/>
            <person name="Yanf M."/>
            <person name="Daum C."/>
            <person name="Ng V."/>
            <person name="Clum A."/>
            <person name="Steindorff A."/>
            <person name="Ohm R."/>
            <person name="Martin F."/>
            <person name="Silar P."/>
            <person name="Natvig D."/>
            <person name="Lalanne C."/>
            <person name="Gautier V."/>
            <person name="Ament-velasquez S.L."/>
            <person name="Kruys A."/>
            <person name="Hutchinson M.I."/>
            <person name="Powell A.J."/>
            <person name="Barry K."/>
            <person name="Miller A.N."/>
            <person name="Grigoriev I.V."/>
            <person name="Debuchy R."/>
            <person name="Gladieux P."/>
            <person name="Thoren M.H."/>
            <person name="Johannesson H."/>
        </authorList>
    </citation>
    <scope>NUCLEOTIDE SEQUENCE</scope>
    <source>
        <strain evidence="3">FGSC 1904</strain>
    </source>
</reference>
<keyword evidence="3" id="KW-0489">Methyltransferase</keyword>
<dbReference type="Pfam" id="PF13489">
    <property type="entry name" value="Methyltransf_23"/>
    <property type="match status" value="1"/>
</dbReference>
<name>A0AAE0UEA5_SORBR</name>
<dbReference type="SUPFAM" id="SSF53335">
    <property type="entry name" value="S-adenosyl-L-methionine-dependent methyltransferases"/>
    <property type="match status" value="1"/>
</dbReference>
<reference evidence="3" key="1">
    <citation type="journal article" date="2023" name="Mol. Phylogenet. Evol.">
        <title>Genome-scale phylogeny and comparative genomics of the fungal order Sordariales.</title>
        <authorList>
            <person name="Hensen N."/>
            <person name="Bonometti L."/>
            <person name="Westerberg I."/>
            <person name="Brannstrom I.O."/>
            <person name="Guillou S."/>
            <person name="Cros-Aarteil S."/>
            <person name="Calhoun S."/>
            <person name="Haridas S."/>
            <person name="Kuo A."/>
            <person name="Mondo S."/>
            <person name="Pangilinan J."/>
            <person name="Riley R."/>
            <person name="LaButti K."/>
            <person name="Andreopoulos B."/>
            <person name="Lipzen A."/>
            <person name="Chen C."/>
            <person name="Yan M."/>
            <person name="Daum C."/>
            <person name="Ng V."/>
            <person name="Clum A."/>
            <person name="Steindorff A."/>
            <person name="Ohm R.A."/>
            <person name="Martin F."/>
            <person name="Silar P."/>
            <person name="Natvig D.O."/>
            <person name="Lalanne C."/>
            <person name="Gautier V."/>
            <person name="Ament-Velasquez S.L."/>
            <person name="Kruys A."/>
            <person name="Hutchinson M.I."/>
            <person name="Powell A.J."/>
            <person name="Barry K."/>
            <person name="Miller A.N."/>
            <person name="Grigoriev I.V."/>
            <person name="Debuchy R."/>
            <person name="Gladieux P."/>
            <person name="Hiltunen Thoren M."/>
            <person name="Johannesson H."/>
        </authorList>
    </citation>
    <scope>NUCLEOTIDE SEQUENCE</scope>
    <source>
        <strain evidence="3">FGSC 1904</strain>
    </source>
</reference>
<protein>
    <submittedName>
        <fullName evidence="3">S-adenosyl-L-methionine-dependent methyltransferase</fullName>
    </submittedName>
</protein>
<comment type="caution">
    <text evidence="3">The sequence shown here is derived from an EMBL/GenBank/DDBJ whole genome shotgun (WGS) entry which is preliminary data.</text>
</comment>
<keyword evidence="4" id="KW-1185">Reference proteome</keyword>
<proteinExistence type="inferred from homology"/>
<dbReference type="EMBL" id="JAUTDP010000003">
    <property type="protein sequence ID" value="KAK3400615.1"/>
    <property type="molecule type" value="Genomic_DNA"/>
</dbReference>
<sequence length="356" mass="40143">MSSPKEEAVSPSPGPASPGIGTESLLPGTHWGQQELSDSDGDSTLGSDAESSTASITSSILKYRIINGRTYHSESVTDGEYWAPNDEKQNEVLDIFHHYATLLFDGELHTAPITNDPKNVIDIGTGTGLWAIDFADKFPKCNVIGTDISPIQPSWVPPNVTFEIDDYTKEWTFKENTQFDYIHFRWLNGTSKDWAEVYKQAYRYCKPGGWIEHMDTSAACYSDDGSVSEKNAVVQWGKVWQEAGKRIGRPFDLLEQNLMEDGMKAAGFTNIVSKDYAVPVSPWHEDPKQKELGLFFQVLWLEDIEGVIQHTFGNVMGWTQEELKNYAHQLRSELKNPKIHPYTIWRVVYGQKPLDA</sequence>
<feature type="region of interest" description="Disordered" evidence="2">
    <location>
        <begin position="1"/>
        <end position="51"/>
    </location>
</feature>
<evidence type="ECO:0000256" key="1">
    <source>
        <dbReference type="ARBA" id="ARBA00038158"/>
    </source>
</evidence>
<evidence type="ECO:0000313" key="4">
    <source>
        <dbReference type="Proteomes" id="UP001281003"/>
    </source>
</evidence>
<feature type="compositionally biased region" description="Low complexity" evidence="2">
    <location>
        <begin position="42"/>
        <end position="51"/>
    </location>
</feature>
<dbReference type="InterPro" id="IPR029063">
    <property type="entry name" value="SAM-dependent_MTases_sf"/>
</dbReference>
<organism evidence="3 4">
    <name type="scientific">Sordaria brevicollis</name>
    <dbReference type="NCBI Taxonomy" id="83679"/>
    <lineage>
        <taxon>Eukaryota</taxon>
        <taxon>Fungi</taxon>
        <taxon>Dikarya</taxon>
        <taxon>Ascomycota</taxon>
        <taxon>Pezizomycotina</taxon>
        <taxon>Sordariomycetes</taxon>
        <taxon>Sordariomycetidae</taxon>
        <taxon>Sordariales</taxon>
        <taxon>Sordariaceae</taxon>
        <taxon>Sordaria</taxon>
    </lineage>
</organism>
<keyword evidence="3" id="KW-0808">Transferase</keyword>
<dbReference type="Proteomes" id="UP001281003">
    <property type="component" value="Unassembled WGS sequence"/>
</dbReference>